<name>W9H414_9PROT</name>
<dbReference type="OrthoDB" id="7053339at2"/>
<dbReference type="RefSeq" id="WP_037457055.1">
    <property type="nucleotide sequence ID" value="NZ_AVFL01000018.1"/>
</dbReference>
<dbReference type="InterPro" id="IPR021070">
    <property type="entry name" value="Killing_trait_RebB"/>
</dbReference>
<dbReference type="PATRIC" id="fig|1385369.3.peg.4481"/>
<evidence type="ECO:0000313" key="3">
    <source>
        <dbReference type="Proteomes" id="UP000019486"/>
    </source>
</evidence>
<dbReference type="Pfam" id="PF11747">
    <property type="entry name" value="RebB"/>
    <property type="match status" value="1"/>
</dbReference>
<organism evidence="2 3">
    <name type="scientific">Skermanella stibiiresistens SB22</name>
    <dbReference type="NCBI Taxonomy" id="1385369"/>
    <lineage>
        <taxon>Bacteria</taxon>
        <taxon>Pseudomonadati</taxon>
        <taxon>Pseudomonadota</taxon>
        <taxon>Alphaproteobacteria</taxon>
        <taxon>Rhodospirillales</taxon>
        <taxon>Azospirillaceae</taxon>
        <taxon>Skermanella</taxon>
    </lineage>
</organism>
<protein>
    <submittedName>
        <fullName evidence="2">Uncharacterized protein</fullName>
    </submittedName>
</protein>
<dbReference type="AlphaFoldDB" id="W9H414"/>
<accession>W9H414</accession>
<reference evidence="2 3" key="1">
    <citation type="submission" date="2013-08" db="EMBL/GenBank/DDBJ databases">
        <title>The genome sequence of Skermanella stibiiresistens.</title>
        <authorList>
            <person name="Zhu W."/>
            <person name="Wang G."/>
        </authorList>
    </citation>
    <scope>NUCLEOTIDE SEQUENCE [LARGE SCALE GENOMIC DNA]</scope>
    <source>
        <strain evidence="2 3">SB22</strain>
    </source>
</reference>
<evidence type="ECO:0000313" key="2">
    <source>
        <dbReference type="EMBL" id="EWY38503.1"/>
    </source>
</evidence>
<gene>
    <name evidence="2" type="ORF">N825_12975</name>
</gene>
<proteinExistence type="predicted"/>
<comment type="caution">
    <text evidence="2">The sequence shown here is derived from an EMBL/GenBank/DDBJ whole genome shotgun (WGS) entry which is preliminary data.</text>
</comment>
<dbReference type="Proteomes" id="UP000019486">
    <property type="component" value="Unassembled WGS sequence"/>
</dbReference>
<sequence length="127" mass="13210">MPDPIESSPFVAGALTGTLLEPAPRQAASVVYTQLAQAIGIAMQNHVAQHQSLNTIITAVTTRAFNLLLEQGKAEEAVKLLTEMAKIEVAQPLENLAKVLSSVKDGEGSDIGARTSGAPHPQTAAGQ</sequence>
<dbReference type="STRING" id="1385369.N825_12975"/>
<keyword evidence="3" id="KW-1185">Reference proteome</keyword>
<feature type="region of interest" description="Disordered" evidence="1">
    <location>
        <begin position="105"/>
        <end position="127"/>
    </location>
</feature>
<dbReference type="EMBL" id="AVFL01000018">
    <property type="protein sequence ID" value="EWY38503.1"/>
    <property type="molecule type" value="Genomic_DNA"/>
</dbReference>
<evidence type="ECO:0000256" key="1">
    <source>
        <dbReference type="SAM" id="MobiDB-lite"/>
    </source>
</evidence>